<comment type="caution">
    <text evidence="2">The sequence shown here is derived from an EMBL/GenBank/DDBJ whole genome shotgun (WGS) entry which is preliminary data.</text>
</comment>
<dbReference type="AlphaFoldDB" id="C4GDP3"/>
<dbReference type="eggNOG" id="ENOG502ZUIM">
    <property type="taxonomic scope" value="Bacteria"/>
</dbReference>
<reference evidence="2" key="1">
    <citation type="submission" date="2009-04" db="EMBL/GenBank/DDBJ databases">
        <authorList>
            <person name="Weinstock G."/>
            <person name="Sodergren E."/>
            <person name="Clifton S."/>
            <person name="Fulton L."/>
            <person name="Fulton B."/>
            <person name="Courtney L."/>
            <person name="Fronick C."/>
            <person name="Harrison M."/>
            <person name="Strong C."/>
            <person name="Farmer C."/>
            <person name="Delahaunty K."/>
            <person name="Markovic C."/>
            <person name="Hall O."/>
            <person name="Minx P."/>
            <person name="Tomlinson C."/>
            <person name="Mitreva M."/>
            <person name="Nelson J."/>
            <person name="Hou S."/>
            <person name="Wollam A."/>
            <person name="Pepin K.H."/>
            <person name="Johnson M."/>
            <person name="Bhonagiri V."/>
            <person name="Nash W.E."/>
            <person name="Warren W."/>
            <person name="Chinwalla A."/>
            <person name="Mardis E.R."/>
            <person name="Wilson R.K."/>
        </authorList>
    </citation>
    <scope>NUCLEOTIDE SEQUENCE [LARGE SCALE GENOMIC DNA]</scope>
    <source>
        <strain evidence="2">DSM 14600</strain>
    </source>
</reference>
<keyword evidence="1" id="KW-0812">Transmembrane</keyword>
<keyword evidence="1" id="KW-0472">Membrane</keyword>
<dbReference type="InterPro" id="IPR025699">
    <property type="entry name" value="ABC2_memb-like"/>
</dbReference>
<accession>C4GDP3</accession>
<feature type="transmembrane region" description="Helical" evidence="1">
    <location>
        <begin position="81"/>
        <end position="106"/>
    </location>
</feature>
<name>C4GDP3_9FIRM</name>
<dbReference type="EMBL" id="ACIP02000007">
    <property type="protein sequence ID" value="EEP27522.1"/>
    <property type="molecule type" value="Genomic_DNA"/>
</dbReference>
<feature type="transmembrane region" description="Helical" evidence="1">
    <location>
        <begin position="40"/>
        <end position="60"/>
    </location>
</feature>
<gene>
    <name evidence="2" type="ORF">GCWU000342_02217</name>
</gene>
<evidence type="ECO:0000313" key="3">
    <source>
        <dbReference type="Proteomes" id="UP000003494"/>
    </source>
</evidence>
<feature type="transmembrane region" description="Helical" evidence="1">
    <location>
        <begin position="183"/>
        <end position="202"/>
    </location>
</feature>
<dbReference type="STRING" id="626523.GCWU000342_02217"/>
<keyword evidence="1" id="KW-1133">Transmembrane helix</keyword>
<dbReference type="Proteomes" id="UP000003494">
    <property type="component" value="Unassembled WGS sequence"/>
</dbReference>
<dbReference type="Pfam" id="PF13346">
    <property type="entry name" value="ABC2_membrane_5"/>
    <property type="match status" value="1"/>
</dbReference>
<feature type="transmembrane region" description="Helical" evidence="1">
    <location>
        <begin position="17"/>
        <end position="34"/>
    </location>
</feature>
<sequence length="214" mass="23338">MMGLLIKDFKMMKEKKLFFIIMITISVVNVVFYGNTTFAIGFMSFISSLFVLSTISYDALDNGNAFLFTLPVSRANYVTEKYLLTFLICGGAWLLAIVFGICVSIWKGTVNISDVMPAALIILSAVIVIQAASIPFQLKFGGEMGRIALIGAFGALSAIWIVAAKAVPMLVANVKYSLSRMSIGGLAALAMVVAWILFLISMRVSVKIMKDKEF</sequence>
<protein>
    <recommendedName>
        <fullName evidence="4">ABC-2 transporter permease</fullName>
    </recommendedName>
</protein>
<dbReference type="HOGENOM" id="CLU_102880_5_0_9"/>
<evidence type="ECO:0000313" key="2">
    <source>
        <dbReference type="EMBL" id="EEP27522.1"/>
    </source>
</evidence>
<evidence type="ECO:0000256" key="1">
    <source>
        <dbReference type="SAM" id="Phobius"/>
    </source>
</evidence>
<dbReference type="RefSeq" id="WP_006907193.1">
    <property type="nucleotide sequence ID" value="NZ_GG665867.1"/>
</dbReference>
<evidence type="ECO:0008006" key="4">
    <source>
        <dbReference type="Google" id="ProtNLM"/>
    </source>
</evidence>
<keyword evidence="3" id="KW-1185">Reference proteome</keyword>
<feature type="transmembrane region" description="Helical" evidence="1">
    <location>
        <begin position="148"/>
        <end position="171"/>
    </location>
</feature>
<proteinExistence type="predicted"/>
<feature type="transmembrane region" description="Helical" evidence="1">
    <location>
        <begin position="118"/>
        <end position="136"/>
    </location>
</feature>
<organism evidence="2 3">
    <name type="scientific">Shuttleworthella satelles DSM 14600</name>
    <dbReference type="NCBI Taxonomy" id="626523"/>
    <lineage>
        <taxon>Bacteria</taxon>
        <taxon>Bacillati</taxon>
        <taxon>Bacillota</taxon>
        <taxon>Clostridia</taxon>
        <taxon>Lachnospirales</taxon>
        <taxon>Lachnospiraceae</taxon>
        <taxon>Shuttleworthella</taxon>
    </lineage>
</organism>